<evidence type="ECO:0000256" key="1">
    <source>
        <dbReference type="SAM" id="MobiDB-lite"/>
    </source>
</evidence>
<dbReference type="Proteomes" id="UP000593571">
    <property type="component" value="Unassembled WGS sequence"/>
</dbReference>
<keyword evidence="2" id="KW-0732">Signal</keyword>
<comment type="caution">
    <text evidence="3">The sequence shown here is derived from an EMBL/GenBank/DDBJ whole genome shotgun (WGS) entry which is preliminary data.</text>
</comment>
<evidence type="ECO:0000313" key="3">
    <source>
        <dbReference type="EMBL" id="KAF6474991.1"/>
    </source>
</evidence>
<feature type="signal peptide" evidence="2">
    <location>
        <begin position="1"/>
        <end position="24"/>
    </location>
</feature>
<dbReference type="AlphaFoldDB" id="A0A7J8HSN0"/>
<evidence type="ECO:0000313" key="4">
    <source>
        <dbReference type="Proteomes" id="UP000593571"/>
    </source>
</evidence>
<feature type="region of interest" description="Disordered" evidence="1">
    <location>
        <begin position="126"/>
        <end position="152"/>
    </location>
</feature>
<reference evidence="3 4" key="1">
    <citation type="journal article" date="2020" name="Nature">
        <title>Six reference-quality genomes reveal evolution of bat adaptations.</title>
        <authorList>
            <person name="Jebb D."/>
            <person name="Huang Z."/>
            <person name="Pippel M."/>
            <person name="Hughes G.M."/>
            <person name="Lavrichenko K."/>
            <person name="Devanna P."/>
            <person name="Winkler S."/>
            <person name="Jermiin L.S."/>
            <person name="Skirmuntt E.C."/>
            <person name="Katzourakis A."/>
            <person name="Burkitt-Gray L."/>
            <person name="Ray D.A."/>
            <person name="Sullivan K.A.M."/>
            <person name="Roscito J.G."/>
            <person name="Kirilenko B.M."/>
            <person name="Davalos L.M."/>
            <person name="Corthals A.P."/>
            <person name="Power M.L."/>
            <person name="Jones G."/>
            <person name="Ransome R.D."/>
            <person name="Dechmann D.K.N."/>
            <person name="Locatelli A.G."/>
            <person name="Puechmaille S.J."/>
            <person name="Fedrigo O."/>
            <person name="Jarvis E.D."/>
            <person name="Hiller M."/>
            <person name="Vernes S.C."/>
            <person name="Myers E.W."/>
            <person name="Teeling E.C."/>
        </authorList>
    </citation>
    <scope>NUCLEOTIDE SEQUENCE [LARGE SCALE GENOMIC DNA]</scope>
    <source>
        <strain evidence="3">MRouAeg1</strain>
        <tissue evidence="3">Muscle</tissue>
    </source>
</reference>
<gene>
    <name evidence="3" type="ORF">HJG63_011089</name>
</gene>
<keyword evidence="4" id="KW-1185">Reference proteome</keyword>
<evidence type="ECO:0000256" key="2">
    <source>
        <dbReference type="SAM" id="SignalP"/>
    </source>
</evidence>
<proteinExistence type="predicted"/>
<feature type="chain" id="PRO_5029464399" evidence="2">
    <location>
        <begin position="25"/>
        <end position="152"/>
    </location>
</feature>
<accession>A0A7J8HSN0</accession>
<feature type="compositionally biased region" description="Basic and acidic residues" evidence="1">
    <location>
        <begin position="136"/>
        <end position="152"/>
    </location>
</feature>
<organism evidence="3 4">
    <name type="scientific">Rousettus aegyptiacus</name>
    <name type="common">Egyptian fruit bat</name>
    <name type="synonym">Pteropus aegyptiacus</name>
    <dbReference type="NCBI Taxonomy" id="9407"/>
    <lineage>
        <taxon>Eukaryota</taxon>
        <taxon>Metazoa</taxon>
        <taxon>Chordata</taxon>
        <taxon>Craniata</taxon>
        <taxon>Vertebrata</taxon>
        <taxon>Euteleostomi</taxon>
        <taxon>Mammalia</taxon>
        <taxon>Eutheria</taxon>
        <taxon>Laurasiatheria</taxon>
        <taxon>Chiroptera</taxon>
        <taxon>Yinpterochiroptera</taxon>
        <taxon>Pteropodoidea</taxon>
        <taxon>Pteropodidae</taxon>
        <taxon>Rousettinae</taxon>
        <taxon>Rousettus</taxon>
    </lineage>
</organism>
<sequence length="152" mass="17259">MKISISQSFQRILISGLLLPLRLADSPTKGIWNLFFSSSWKMESENTTWPSLPNSRLEEPTPLSSPFRATRWRRLLAGSPVKQLVFTREKHLDHGLVCLERRALGKGWGAQGQGLTMEVRQAASQGEHTCSTGRRQPYDHRSCELKQKKSVK</sequence>
<dbReference type="EMBL" id="JACASE010000004">
    <property type="protein sequence ID" value="KAF6474991.1"/>
    <property type="molecule type" value="Genomic_DNA"/>
</dbReference>
<name>A0A7J8HSN0_ROUAE</name>
<protein>
    <submittedName>
        <fullName evidence="3">Uncharacterized protein</fullName>
    </submittedName>
</protein>